<feature type="transmembrane region" description="Helical" evidence="5">
    <location>
        <begin position="28"/>
        <end position="54"/>
    </location>
</feature>
<keyword evidence="4" id="KW-0658">Purine biosynthesis</keyword>
<dbReference type="Pfam" id="PF00551">
    <property type="entry name" value="Formyl_trans_N"/>
    <property type="match status" value="1"/>
</dbReference>
<evidence type="ECO:0000256" key="2">
    <source>
        <dbReference type="ARBA" id="ARBA00012254"/>
    </source>
</evidence>
<dbReference type="InterPro" id="IPR002376">
    <property type="entry name" value="Formyl_transf_N"/>
</dbReference>
<accession>A0AA36MIH2</accession>
<dbReference type="EMBL" id="CATQJL010000340">
    <property type="protein sequence ID" value="CAJ0610623.1"/>
    <property type="molecule type" value="Genomic_DNA"/>
</dbReference>
<feature type="transmembrane region" description="Helical" evidence="5">
    <location>
        <begin position="101"/>
        <end position="128"/>
    </location>
</feature>
<dbReference type="CDD" id="cd08645">
    <property type="entry name" value="FMT_core_GART"/>
    <property type="match status" value="1"/>
</dbReference>
<gene>
    <name evidence="7" type="ORF">CYNAS_LOCUS22606</name>
</gene>
<evidence type="ECO:0000313" key="8">
    <source>
        <dbReference type="Proteomes" id="UP001176961"/>
    </source>
</evidence>
<evidence type="ECO:0000256" key="1">
    <source>
        <dbReference type="ARBA" id="ARBA00005054"/>
    </source>
</evidence>
<keyword evidence="8" id="KW-1185">Reference proteome</keyword>
<feature type="domain" description="Formyl transferase N-terminal" evidence="6">
    <location>
        <begin position="141"/>
        <end position="305"/>
    </location>
</feature>
<comment type="pathway">
    <text evidence="1">Purine metabolism; IMP biosynthesis via de novo pathway; N(2)-formyl-N(1)-(5-phospho-D-ribosyl)glycinamide from N(1)-(5-phospho-D-ribosyl)glycinamide (10-formyl THF route): step 1/1.</text>
</comment>
<dbReference type="SUPFAM" id="SSF53328">
    <property type="entry name" value="Formyltransferase"/>
    <property type="match status" value="1"/>
</dbReference>
<keyword evidence="5" id="KW-0812">Transmembrane</keyword>
<dbReference type="GO" id="GO:0005829">
    <property type="term" value="C:cytosol"/>
    <property type="evidence" value="ECO:0007669"/>
    <property type="project" value="TreeGrafter"/>
</dbReference>
<dbReference type="AlphaFoldDB" id="A0AA36MIH2"/>
<feature type="transmembrane region" description="Helical" evidence="5">
    <location>
        <begin position="66"/>
        <end position="89"/>
    </location>
</feature>
<reference evidence="7" key="1">
    <citation type="submission" date="2023-07" db="EMBL/GenBank/DDBJ databases">
        <authorList>
            <consortium name="CYATHOMIX"/>
        </authorList>
    </citation>
    <scope>NUCLEOTIDE SEQUENCE</scope>
    <source>
        <strain evidence="7">N/A</strain>
    </source>
</reference>
<dbReference type="InterPro" id="IPR036477">
    <property type="entry name" value="Formyl_transf_N_sf"/>
</dbReference>
<protein>
    <recommendedName>
        <fullName evidence="2">phosphoribosylglycinamide formyltransferase 1</fullName>
        <ecNumber evidence="2">2.1.2.2</ecNumber>
    </recommendedName>
</protein>
<organism evidence="7 8">
    <name type="scientific">Cylicocyclus nassatus</name>
    <name type="common">Nematode worm</name>
    <dbReference type="NCBI Taxonomy" id="53992"/>
    <lineage>
        <taxon>Eukaryota</taxon>
        <taxon>Metazoa</taxon>
        <taxon>Ecdysozoa</taxon>
        <taxon>Nematoda</taxon>
        <taxon>Chromadorea</taxon>
        <taxon>Rhabditida</taxon>
        <taxon>Rhabditina</taxon>
        <taxon>Rhabditomorpha</taxon>
        <taxon>Strongyloidea</taxon>
        <taxon>Strongylidae</taxon>
        <taxon>Cylicocyclus</taxon>
    </lineage>
</organism>
<evidence type="ECO:0000256" key="5">
    <source>
        <dbReference type="SAM" id="Phobius"/>
    </source>
</evidence>
<proteinExistence type="inferred from homology"/>
<dbReference type="NCBIfam" id="TIGR00639">
    <property type="entry name" value="PurN"/>
    <property type="match status" value="1"/>
</dbReference>
<comment type="caution">
    <text evidence="7">The sequence shown here is derived from an EMBL/GenBank/DDBJ whole genome shotgun (WGS) entry which is preliminary data.</text>
</comment>
<evidence type="ECO:0000313" key="7">
    <source>
        <dbReference type="EMBL" id="CAJ0610623.1"/>
    </source>
</evidence>
<dbReference type="Proteomes" id="UP001176961">
    <property type="component" value="Unassembled WGS sequence"/>
</dbReference>
<dbReference type="Gene3D" id="3.40.50.170">
    <property type="entry name" value="Formyl transferase, N-terminal domain"/>
    <property type="match status" value="1"/>
</dbReference>
<dbReference type="GO" id="GO:0006189">
    <property type="term" value="P:'de novo' IMP biosynthetic process"/>
    <property type="evidence" value="ECO:0007669"/>
    <property type="project" value="InterPro"/>
</dbReference>
<dbReference type="PANTHER" id="PTHR43369:SF2">
    <property type="entry name" value="PHOSPHORIBOSYLGLYCINAMIDE FORMYLTRANSFERASE"/>
    <property type="match status" value="1"/>
</dbReference>
<evidence type="ECO:0000256" key="3">
    <source>
        <dbReference type="ARBA" id="ARBA00022679"/>
    </source>
</evidence>
<dbReference type="EC" id="2.1.2.2" evidence="2"/>
<dbReference type="HAMAP" id="MF_01930">
    <property type="entry name" value="PurN"/>
    <property type="match status" value="1"/>
</dbReference>
<dbReference type="InterPro" id="IPR004607">
    <property type="entry name" value="GART"/>
</dbReference>
<keyword evidence="3" id="KW-0808">Transferase</keyword>
<dbReference type="PANTHER" id="PTHR43369">
    <property type="entry name" value="PHOSPHORIBOSYLGLYCINAMIDE FORMYLTRANSFERASE"/>
    <property type="match status" value="1"/>
</dbReference>
<keyword evidence="5" id="KW-1133">Transmembrane helix</keyword>
<keyword evidence="5" id="KW-0472">Membrane</keyword>
<dbReference type="GO" id="GO:0004644">
    <property type="term" value="F:phosphoribosylglycinamide formyltransferase activity"/>
    <property type="evidence" value="ECO:0007669"/>
    <property type="project" value="UniProtKB-EC"/>
</dbReference>
<evidence type="ECO:0000256" key="4">
    <source>
        <dbReference type="ARBA" id="ARBA00022755"/>
    </source>
</evidence>
<sequence>MASVPPPLNVPPGWTALQIGGHLHTLRILFCVYGGIQLALSVVLLMAALGGYISESRTPTVGMSPVLLAAILAVAALAIGALGMLSLTAANRLGQRCQRTLCLVAAGAACLGGALGIALGVYALIVLLRADVAASFSEPGGAAILDAIGDGRLPADVVGVFSDRPGAAALQRVAPGLRWAHAPKEFSDRAAYEQALGDAVQASAPDWIVCAGYMRILGAAFVQRFEGRLVNIHPSLLPLHKGLDTHARALEAGDAEHGASVHLVVPELDAGAVLAQVRVPVGSGDDAQALAERVLAVEHPLLIATLQLLCAGRLTEREGQPQLDGHPLFSPLALDSAGNLNR</sequence>
<name>A0AA36MIH2_CYLNA</name>
<evidence type="ECO:0000259" key="6">
    <source>
        <dbReference type="Pfam" id="PF00551"/>
    </source>
</evidence>